<dbReference type="Gene3D" id="2.60.40.790">
    <property type="match status" value="2"/>
</dbReference>
<reference evidence="5" key="1">
    <citation type="submission" date="2024-06" db="EMBL/GenBank/DDBJ databases">
        <authorList>
            <person name="Liu X."/>
            <person name="Lenzi L."/>
            <person name="Haldenby T S."/>
            <person name="Uol C."/>
        </authorList>
    </citation>
    <scope>NUCLEOTIDE SEQUENCE</scope>
</reference>
<dbReference type="GO" id="GO:0005634">
    <property type="term" value="C:nucleus"/>
    <property type="evidence" value="ECO:0007669"/>
    <property type="project" value="TreeGrafter"/>
</dbReference>
<feature type="region of interest" description="Disordered" evidence="3">
    <location>
        <begin position="233"/>
        <end position="254"/>
    </location>
</feature>
<name>A0AAV2T6S2_CALDB</name>
<evidence type="ECO:0000256" key="1">
    <source>
        <dbReference type="PROSITE-ProRule" id="PRU00285"/>
    </source>
</evidence>
<feature type="compositionally biased region" description="Basic and acidic residues" evidence="3">
    <location>
        <begin position="24"/>
        <end position="33"/>
    </location>
</feature>
<evidence type="ECO:0000256" key="3">
    <source>
        <dbReference type="SAM" id="MobiDB-lite"/>
    </source>
</evidence>
<feature type="domain" description="SHSP" evidence="4">
    <location>
        <begin position="129"/>
        <end position="238"/>
    </location>
</feature>
<dbReference type="PRINTS" id="PR00299">
    <property type="entry name" value="ACRYSTALLIN"/>
</dbReference>
<dbReference type="PANTHER" id="PTHR45640">
    <property type="entry name" value="HEAT SHOCK PROTEIN HSP-12.2-RELATED"/>
    <property type="match status" value="1"/>
</dbReference>
<dbReference type="InterPro" id="IPR008978">
    <property type="entry name" value="HSP20-like_chaperone"/>
</dbReference>
<organism evidence="5 6">
    <name type="scientific">Calicophoron daubneyi</name>
    <name type="common">Rumen fluke</name>
    <name type="synonym">Paramphistomum daubneyi</name>
    <dbReference type="NCBI Taxonomy" id="300641"/>
    <lineage>
        <taxon>Eukaryota</taxon>
        <taxon>Metazoa</taxon>
        <taxon>Spiralia</taxon>
        <taxon>Lophotrochozoa</taxon>
        <taxon>Platyhelminthes</taxon>
        <taxon>Trematoda</taxon>
        <taxon>Digenea</taxon>
        <taxon>Plagiorchiida</taxon>
        <taxon>Pronocephalata</taxon>
        <taxon>Paramphistomoidea</taxon>
        <taxon>Paramphistomidae</taxon>
        <taxon>Calicophoron</taxon>
    </lineage>
</organism>
<dbReference type="PROSITE" id="PS01031">
    <property type="entry name" value="SHSP"/>
    <property type="match status" value="2"/>
</dbReference>
<feature type="region of interest" description="Disordered" evidence="3">
    <location>
        <begin position="24"/>
        <end position="50"/>
    </location>
</feature>
<dbReference type="AlphaFoldDB" id="A0AAV2T6S2"/>
<comment type="caution">
    <text evidence="5">The sequence shown here is derived from an EMBL/GenBank/DDBJ whole genome shotgun (WGS) entry which is preliminary data.</text>
</comment>
<protein>
    <recommendedName>
        <fullName evidence="4">SHSP domain-containing protein</fullName>
    </recommendedName>
</protein>
<dbReference type="CDD" id="cd06526">
    <property type="entry name" value="metazoan_ACD"/>
    <property type="match status" value="2"/>
</dbReference>
<dbReference type="InterPro" id="IPR001436">
    <property type="entry name" value="Alpha-crystallin/sHSP_animal"/>
</dbReference>
<dbReference type="Pfam" id="PF00011">
    <property type="entry name" value="HSP20"/>
    <property type="match status" value="2"/>
</dbReference>
<dbReference type="Proteomes" id="UP001497525">
    <property type="component" value="Unassembled WGS sequence"/>
</dbReference>
<gene>
    <name evidence="5" type="ORF">CDAUBV1_LOCUS4483</name>
</gene>
<dbReference type="SUPFAM" id="SSF49764">
    <property type="entry name" value="HSP20-like chaperones"/>
    <property type="match status" value="2"/>
</dbReference>
<dbReference type="GO" id="GO:0005737">
    <property type="term" value="C:cytoplasm"/>
    <property type="evidence" value="ECO:0007669"/>
    <property type="project" value="TreeGrafter"/>
</dbReference>
<feature type="compositionally biased region" description="Polar residues" evidence="3">
    <location>
        <begin position="36"/>
        <end position="50"/>
    </location>
</feature>
<sequence>MSQYRSELRVPVELDRRSFAEKYRPRSDTEDWLNRSPYSQTGSSSRSTFQKGSRLLPWHRHFDNQSGRANDLAEGDEWFEEMQRRFDERRRQWDEDVRRMRQEFFTPGLKDERMTSGLPNLLLPSSKFPSTRPFSSSYENAPDGSLNFVANFEVSDFQPDDLHVSVKDKEILVTAKTEKRSDGSTSTREYSRSVRLPNNADDELVTAALSSDGVLTITCPIKPPPFTRITGLGDSDARGVASPQSPSSLRSGEWGERIQANKSELLGRAPIHEGGSPVLTRAHPKFRLELPIDSDYSPAEIQIRTLNRRIYVTARHEERGSNRTAVREFSKEYDIPDSVDPECLEAKFENGMLYIEAVPL</sequence>
<comment type="similarity">
    <text evidence="1 2">Belongs to the small heat shock protein (HSP20) family.</text>
</comment>
<dbReference type="PANTHER" id="PTHR45640:SF26">
    <property type="entry name" value="RE23625P"/>
    <property type="match status" value="1"/>
</dbReference>
<dbReference type="GO" id="GO:0042026">
    <property type="term" value="P:protein refolding"/>
    <property type="evidence" value="ECO:0007669"/>
    <property type="project" value="TreeGrafter"/>
</dbReference>
<dbReference type="EMBL" id="CAXLJL010000112">
    <property type="protein sequence ID" value="CAL5131956.1"/>
    <property type="molecule type" value="Genomic_DNA"/>
</dbReference>
<proteinExistence type="inferred from homology"/>
<dbReference type="InterPro" id="IPR002068">
    <property type="entry name" value="A-crystallin/Hsp20_dom"/>
</dbReference>
<accession>A0AAV2T6S2</accession>
<dbReference type="GO" id="GO:0009408">
    <property type="term" value="P:response to heat"/>
    <property type="evidence" value="ECO:0007669"/>
    <property type="project" value="TreeGrafter"/>
</dbReference>
<evidence type="ECO:0000313" key="6">
    <source>
        <dbReference type="Proteomes" id="UP001497525"/>
    </source>
</evidence>
<evidence type="ECO:0000313" key="5">
    <source>
        <dbReference type="EMBL" id="CAL5131956.1"/>
    </source>
</evidence>
<evidence type="ECO:0000259" key="4">
    <source>
        <dbReference type="PROSITE" id="PS01031"/>
    </source>
</evidence>
<dbReference type="GO" id="GO:0051082">
    <property type="term" value="F:unfolded protein binding"/>
    <property type="evidence" value="ECO:0007669"/>
    <property type="project" value="TreeGrafter"/>
</dbReference>
<evidence type="ECO:0000256" key="2">
    <source>
        <dbReference type="RuleBase" id="RU003616"/>
    </source>
</evidence>
<feature type="domain" description="SHSP" evidence="4">
    <location>
        <begin position="262"/>
        <end position="360"/>
    </location>
</feature>